<reference evidence="3 4" key="1">
    <citation type="submission" date="2020-09" db="EMBL/GenBank/DDBJ databases">
        <authorList>
            <person name="Ashkenazy H."/>
        </authorList>
    </citation>
    <scope>NUCLEOTIDE SEQUENCE [LARGE SCALE GENOMIC DNA]</scope>
    <source>
        <strain evidence="4">cv. Cdm-0</strain>
    </source>
</reference>
<evidence type="ECO:0000256" key="1">
    <source>
        <dbReference type="SAM" id="MobiDB-lite"/>
    </source>
</evidence>
<dbReference type="AlphaFoldDB" id="A0A7G2DXK2"/>
<evidence type="ECO:0000256" key="2">
    <source>
        <dbReference type="SAM" id="SignalP"/>
    </source>
</evidence>
<evidence type="ECO:0000313" key="4">
    <source>
        <dbReference type="Proteomes" id="UP000516314"/>
    </source>
</evidence>
<feature type="region of interest" description="Disordered" evidence="1">
    <location>
        <begin position="117"/>
        <end position="138"/>
    </location>
</feature>
<proteinExistence type="predicted"/>
<sequence>MAFLLLLAFSTSRTVSSPDCLEDVQGYLLKYDDYNIMLNDHLGKNNGVRDNAIHTWKGSECVNINIHSNEMKIWCTSNDLGIYQSDGYPKYYSSVIATHNKDGGISVRGFETVAGERMEHTPDVQQKEAEDEGGQSKD</sequence>
<name>A0A7G2DXK2_ARATH</name>
<dbReference type="Proteomes" id="UP000516314">
    <property type="component" value="Chromosome 1"/>
</dbReference>
<protein>
    <submittedName>
        <fullName evidence="3">(thale cress) hypothetical protein</fullName>
    </submittedName>
</protein>
<organism evidence="3 4">
    <name type="scientific">Arabidopsis thaliana</name>
    <name type="common">Mouse-ear cress</name>
    <dbReference type="NCBI Taxonomy" id="3702"/>
    <lineage>
        <taxon>Eukaryota</taxon>
        <taxon>Viridiplantae</taxon>
        <taxon>Streptophyta</taxon>
        <taxon>Embryophyta</taxon>
        <taxon>Tracheophyta</taxon>
        <taxon>Spermatophyta</taxon>
        <taxon>Magnoliopsida</taxon>
        <taxon>eudicotyledons</taxon>
        <taxon>Gunneridae</taxon>
        <taxon>Pentapetalae</taxon>
        <taxon>rosids</taxon>
        <taxon>malvids</taxon>
        <taxon>Brassicales</taxon>
        <taxon>Brassicaceae</taxon>
        <taxon>Camelineae</taxon>
        <taxon>Arabidopsis</taxon>
    </lineage>
</organism>
<dbReference type="EMBL" id="LR881466">
    <property type="protein sequence ID" value="CAD5314250.1"/>
    <property type="molecule type" value="Genomic_DNA"/>
</dbReference>
<accession>A0A7G2DXK2</accession>
<feature type="chain" id="PRO_5028990948" evidence="2">
    <location>
        <begin position="17"/>
        <end position="138"/>
    </location>
</feature>
<gene>
    <name evidence="3" type="ORF">AT9943_LOCUS2697</name>
</gene>
<evidence type="ECO:0000313" key="3">
    <source>
        <dbReference type="EMBL" id="CAD5314250.1"/>
    </source>
</evidence>
<feature type="signal peptide" evidence="2">
    <location>
        <begin position="1"/>
        <end position="16"/>
    </location>
</feature>
<keyword evidence="2" id="KW-0732">Signal</keyword>